<feature type="region of interest" description="Disordered" evidence="1">
    <location>
        <begin position="16"/>
        <end position="38"/>
    </location>
</feature>
<feature type="region of interest" description="Disordered" evidence="1">
    <location>
        <begin position="126"/>
        <end position="190"/>
    </location>
</feature>
<dbReference type="EMBL" id="JAHRIQ010109449">
    <property type="protein sequence ID" value="MEQ2257200.1"/>
    <property type="molecule type" value="Genomic_DNA"/>
</dbReference>
<dbReference type="Pfam" id="PF11037">
    <property type="entry name" value="Musclin"/>
    <property type="match status" value="1"/>
</dbReference>
<dbReference type="PANTHER" id="PTHR35353:SF1">
    <property type="entry name" value="OSTEOCRIN"/>
    <property type="match status" value="1"/>
</dbReference>
<evidence type="ECO:0000256" key="1">
    <source>
        <dbReference type="SAM" id="MobiDB-lite"/>
    </source>
</evidence>
<sequence length="190" mass="21208">MGDGFASLVRAGLGLARPRPARSNPATRRSLASPEPSSHASHASIVWCSQARKDIYRPSSNFWFCTGSTPSNHIQLAPKPVLSVEHIVRPGLRTLVMLRHHPGGMKLREELTAKFLRTDDLKMMENDVTEPKRKKSFPGNNAPLDRLSMSSMETRPGRKKQSKVVESPRRRENPPPIDRVGMSRLPTTRG</sequence>
<dbReference type="PANTHER" id="PTHR35353">
    <property type="entry name" value="OSTEOCRIN"/>
    <property type="match status" value="1"/>
</dbReference>
<dbReference type="Proteomes" id="UP001482620">
    <property type="component" value="Unassembled WGS sequence"/>
</dbReference>
<organism evidence="2 3">
    <name type="scientific">Ilyodon furcidens</name>
    <name type="common">goldbreast splitfin</name>
    <dbReference type="NCBI Taxonomy" id="33524"/>
    <lineage>
        <taxon>Eukaryota</taxon>
        <taxon>Metazoa</taxon>
        <taxon>Chordata</taxon>
        <taxon>Craniata</taxon>
        <taxon>Vertebrata</taxon>
        <taxon>Euteleostomi</taxon>
        <taxon>Actinopterygii</taxon>
        <taxon>Neopterygii</taxon>
        <taxon>Teleostei</taxon>
        <taxon>Neoteleostei</taxon>
        <taxon>Acanthomorphata</taxon>
        <taxon>Ovalentaria</taxon>
        <taxon>Atherinomorphae</taxon>
        <taxon>Cyprinodontiformes</taxon>
        <taxon>Goodeidae</taxon>
        <taxon>Ilyodon</taxon>
    </lineage>
</organism>
<proteinExistence type="predicted"/>
<keyword evidence="3" id="KW-1185">Reference proteome</keyword>
<reference evidence="2 3" key="1">
    <citation type="submission" date="2021-06" db="EMBL/GenBank/DDBJ databases">
        <authorList>
            <person name="Palmer J.M."/>
        </authorList>
    </citation>
    <scope>NUCLEOTIDE SEQUENCE [LARGE SCALE GENOMIC DNA]</scope>
    <source>
        <strain evidence="3">if_2019</strain>
        <tissue evidence="2">Muscle</tissue>
    </source>
</reference>
<protein>
    <submittedName>
        <fullName evidence="2">Uncharacterized protein</fullName>
    </submittedName>
</protein>
<comment type="caution">
    <text evidence="2">The sequence shown here is derived from an EMBL/GenBank/DDBJ whole genome shotgun (WGS) entry which is preliminary data.</text>
</comment>
<accession>A0ABV0VIX3</accession>
<dbReference type="InterPro" id="IPR021088">
    <property type="entry name" value="Osteocrin"/>
</dbReference>
<gene>
    <name evidence="2" type="ORF">ILYODFUR_032229</name>
</gene>
<evidence type="ECO:0000313" key="2">
    <source>
        <dbReference type="EMBL" id="MEQ2257200.1"/>
    </source>
</evidence>
<evidence type="ECO:0000313" key="3">
    <source>
        <dbReference type="Proteomes" id="UP001482620"/>
    </source>
</evidence>
<name>A0ABV0VIX3_9TELE</name>